<dbReference type="GO" id="GO:0042910">
    <property type="term" value="F:xenobiotic transmembrane transporter activity"/>
    <property type="evidence" value="ECO:0007669"/>
    <property type="project" value="TreeGrafter"/>
</dbReference>
<dbReference type="InterPro" id="IPR027463">
    <property type="entry name" value="AcrB_DN_DC_subdom"/>
</dbReference>
<proteinExistence type="predicted"/>
<dbReference type="Gene3D" id="1.20.1640.10">
    <property type="entry name" value="Multidrug efflux transporter AcrB transmembrane domain"/>
    <property type="match status" value="1"/>
</dbReference>
<feature type="transmembrane region" description="Helical" evidence="1">
    <location>
        <begin position="27"/>
        <end position="46"/>
    </location>
</feature>
<evidence type="ECO:0000313" key="2">
    <source>
        <dbReference type="EMBL" id="PWB72738.1"/>
    </source>
</evidence>
<dbReference type="EMBL" id="PQAP01000076">
    <property type="protein sequence ID" value="PWB72738.1"/>
    <property type="molecule type" value="Genomic_DNA"/>
</dbReference>
<keyword evidence="1" id="KW-1133">Transmembrane helix</keyword>
<dbReference type="Gene3D" id="3.30.70.1430">
    <property type="entry name" value="Multidrug efflux transporter AcrB pore domain"/>
    <property type="match status" value="1"/>
</dbReference>
<protein>
    <submittedName>
        <fullName evidence="2">Multidrug transporter AcrB</fullName>
    </submittedName>
</protein>
<comment type="caution">
    <text evidence="2">The sequence shown here is derived from an EMBL/GenBank/DDBJ whole genome shotgun (WGS) entry which is preliminary data.</text>
</comment>
<dbReference type="Gene3D" id="3.30.2090.10">
    <property type="entry name" value="Multidrug efflux transporter AcrB TolC docking domain, DN and DC subdomains"/>
    <property type="match status" value="1"/>
</dbReference>
<keyword evidence="1" id="KW-0812">Transmembrane</keyword>
<feature type="non-terminal residue" evidence="2">
    <location>
        <position position="352"/>
    </location>
</feature>
<name>A0A855X1Z7_9BACT</name>
<sequence>MSSNPTHPHNPTGLAGALARMFVDSKLTPLFILASVLLGILAVSLLPREEEPQIKVPMVDVMVGVPGFSAEEVEKRVAAPMEKLIWEIPGVEYIYSISNPEQALVIVRFKVGEDVEKSLVKLNQKLQSNFDRIPPGVSFPLLKPRSIDDVPILALTFHSPTEDHYFLRRVVAEVEEQIKQVPDVSETHMIGGLRRQYRIQLDPDALAARNLDPLSIIPALQAANRQNKAGGIVRNNREIIIETGGFLRDVDDINRVVIGVFNGAPVYLRDVAHVVDGPEELTQVVVFGSGSASGKRHEDEAAVTLSIAKRAGTNAIEVARKVLEKVEMIRPKLIPSDVQMTITRHYGETAEE</sequence>
<evidence type="ECO:0000256" key="1">
    <source>
        <dbReference type="SAM" id="Phobius"/>
    </source>
</evidence>
<reference evidence="2 3" key="1">
    <citation type="journal article" date="2018" name="ISME J.">
        <title>A methanotrophic archaeon couples anaerobic oxidation of methane to Fe(III) reduction.</title>
        <authorList>
            <person name="Cai C."/>
            <person name="Leu A.O."/>
            <person name="Xie G.J."/>
            <person name="Guo J."/>
            <person name="Feng Y."/>
            <person name="Zhao J.X."/>
            <person name="Tyson G.W."/>
            <person name="Yuan Z."/>
            <person name="Hu S."/>
        </authorList>
    </citation>
    <scope>NUCLEOTIDE SEQUENCE [LARGE SCALE GENOMIC DNA]</scope>
    <source>
        <strain evidence="2">FeB_12</strain>
    </source>
</reference>
<keyword evidence="1" id="KW-0472">Membrane</keyword>
<dbReference type="PANTHER" id="PTHR32063">
    <property type="match status" value="1"/>
</dbReference>
<dbReference type="Proteomes" id="UP000250918">
    <property type="component" value="Unassembled WGS sequence"/>
</dbReference>
<dbReference type="PANTHER" id="PTHR32063:SF16">
    <property type="entry name" value="CATION EFFLUX SYSTEM (ACRB_ACRD_ACRF FAMILY)"/>
    <property type="match status" value="1"/>
</dbReference>
<dbReference type="SUPFAM" id="SSF82714">
    <property type="entry name" value="Multidrug efflux transporter AcrB TolC docking domain, DN and DC subdomains"/>
    <property type="match status" value="1"/>
</dbReference>
<dbReference type="InterPro" id="IPR001036">
    <property type="entry name" value="Acrflvin-R"/>
</dbReference>
<gene>
    <name evidence="2" type="ORF">C3F09_06180</name>
</gene>
<dbReference type="Pfam" id="PF00873">
    <property type="entry name" value="ACR_tran"/>
    <property type="match status" value="1"/>
</dbReference>
<evidence type="ECO:0000313" key="3">
    <source>
        <dbReference type="Proteomes" id="UP000250918"/>
    </source>
</evidence>
<dbReference type="Gene3D" id="3.30.70.1320">
    <property type="entry name" value="Multidrug efflux transporter AcrB pore domain like"/>
    <property type="match status" value="1"/>
</dbReference>
<accession>A0A855X1Z7</accession>
<dbReference type="AlphaFoldDB" id="A0A855X1Z7"/>
<organism evidence="2 3">
    <name type="scientific">candidate division GN15 bacterium</name>
    <dbReference type="NCBI Taxonomy" id="2072418"/>
    <lineage>
        <taxon>Bacteria</taxon>
        <taxon>candidate division GN15</taxon>
    </lineage>
</organism>
<dbReference type="SUPFAM" id="SSF82693">
    <property type="entry name" value="Multidrug efflux transporter AcrB pore domain, PN1, PN2, PC1 and PC2 subdomains"/>
    <property type="match status" value="2"/>
</dbReference>
<dbReference type="GO" id="GO:0005886">
    <property type="term" value="C:plasma membrane"/>
    <property type="evidence" value="ECO:0007669"/>
    <property type="project" value="TreeGrafter"/>
</dbReference>